<dbReference type="NCBIfam" id="TIGR01901">
    <property type="entry name" value="adhes_NPXG"/>
    <property type="match status" value="1"/>
</dbReference>
<dbReference type="InterPro" id="IPR012334">
    <property type="entry name" value="Pectin_lyas_fold"/>
</dbReference>
<organism evidence="2">
    <name type="scientific">Leptolyngbya sp. NK1-12</name>
    <dbReference type="NCBI Taxonomy" id="2547451"/>
    <lineage>
        <taxon>Bacteria</taxon>
        <taxon>Bacillati</taxon>
        <taxon>Cyanobacteriota</taxon>
        <taxon>Cyanophyceae</taxon>
        <taxon>Leptolyngbyales</taxon>
        <taxon>Leptolyngbyaceae</taxon>
        <taxon>Leptolyngbya group</taxon>
        <taxon>Leptolyngbya</taxon>
    </lineage>
</organism>
<protein>
    <submittedName>
        <fullName evidence="2">Filamentous hemagglutinin N-terminal domain-containing protein</fullName>
    </submittedName>
</protein>
<evidence type="ECO:0000313" key="2">
    <source>
        <dbReference type="EMBL" id="WNZ27477.1"/>
    </source>
</evidence>
<dbReference type="SMART" id="SM00912">
    <property type="entry name" value="Haemagg_act"/>
    <property type="match status" value="1"/>
</dbReference>
<accession>A0AA96WZ20</accession>
<dbReference type="InterPro" id="IPR008638">
    <property type="entry name" value="FhaB/CdiA-like_TPS"/>
</dbReference>
<evidence type="ECO:0000259" key="1">
    <source>
        <dbReference type="SMART" id="SM00912"/>
    </source>
</evidence>
<sequence>MRHAKGWQLGLVCWSLVGVVALSDAVEAQVVPDNTLGAERSRVRADRVRGRDGVVRDSDVIEGGAQRGSNLFHSFEQFDVPEERGAYFDNPVDVQNIFSRVTGADRSEILGRLGVLGNANLFFMNPNGILFGPNVSLDVGGSFVGTTANAIQFGEQGFFSATNPEAPSLLTVNPSAFLFSQIGNGAIVSQARELAAAPGRNLLLVGGDIVLNGSTLFSSGGSVEMGGLAEVGTVQFATSSNIPQLEFPTGVARANVGLQNNSFIFTNAGGSVTVHAQNLELTNSSIFSSLFAEQGGRSGDLAIDLTGNLILDRSNIAQIGLANSFGDTDDLSINAQSVQLFNRSSIFNNSQRNAGSVYINAADKVTLDSSLISSTNSSSFTVRGSDTFITAQSIDLTNQSIIGSISVGQGSSGQVSLVAQGAITLAGGSAIQTSANPLIAGNISRASAGNINLQAQSLSLKEDSQIAATSLDAGRSGDVQINVREGITLNDSIITSDTRGIAEAGGNINIQSDWLSLLDASAISTLTANNSQTGTVGQGNAGNITIIAQRLSLTTGSRVVTDSTSSRGNAGNIVVRANDVEISGFITAEEFNSSNTPASRTDSVPGGLLLSSISSNVTNDDVMAVPVQGGTITIEANRLRLSNGGRVIANVQQARGQAGNIVIRATDSIEISGRPRPNNPSGLFSSLQTDGIGRGGSIQVTTDRLSLSNAGEITTATFSQGNAGNILIEAAEVDLRGLNTSISTRINETGRGDAGDLELRVRELQVQDNAQIDASTSGVGNGGNLIIYADEIALIDTPDPRDADTGLFTIVVRGAEGNAGNISVITNRLTMNNGAGLLSGTSGQGRAGNINIRAKEQISLDDDAVIASSVAAGAVGNGGSLSITTPALFLREDSDITTSTSGNGSAGDLTIRAEQINLQDAAISTGVAASGRGNAGNLAISTEGLRLRNATINSLSEGIGNAGNMMIRAEQIDLQGLSANITTQINSGGQGRGGNIDIRTRQLRVQDNAQISTGTLGIGDAGNLRIRARTIELVDTPDPTDRFTGLLTLVNEEGIGNAGNLVIDTNRLTIRNGATISSEVFGQGQGGDVQIRARDRININSFVPLTNGDINRSGVFTGTNGQGDAGNISIFSGNSITLRQQGLISSASQAGSVGDAGDINLQTDRLTILEGGSVLASVGSARRDAQGIPLTGGQGRGGDIQITASDGIRVSGIDRNGLSSIVSTSTGRGATGRAGTITLTTGNLEIDDGGIVTARTLNDSPAGNIVVNAETLTATDGGQVVTSTSGAGNAGAIRLNVTEEIRLSGTDVNFSDRLDRANRYINRLDQDDQINSFISNQGAASGLFANTSARSSGDGGSINLNTANLSLTDRATISARSQGAGIAGDINLHVDQALNANNSNITTSAQTSGGTINITASDIRLQNNSDITTSSGGDGGNITLQADSILVFDDSDILARSQDARGGNIILDTPAFFGETYQPDAATENNPDGNNRVDLDASGTVSSGTVQTPNTDFIQNSLSDLPTNAINTDQLLANSCIVRTESGGTFLITGTGGLPAAPGNDAASTYPTGEIRAIPAADAATDQTWQLDDPIAEPQGVYRLPDGRLVMSRECENQETQ</sequence>
<proteinExistence type="predicted"/>
<gene>
    <name evidence="2" type="ORF">HJG54_31860</name>
</gene>
<dbReference type="Gene3D" id="2.160.20.10">
    <property type="entry name" value="Single-stranded right-handed beta-helix, Pectin lyase-like"/>
    <property type="match status" value="6"/>
</dbReference>
<dbReference type="EMBL" id="CP053587">
    <property type="protein sequence ID" value="WNZ27477.1"/>
    <property type="molecule type" value="Genomic_DNA"/>
</dbReference>
<dbReference type="InterPro" id="IPR011050">
    <property type="entry name" value="Pectin_lyase_fold/virulence"/>
</dbReference>
<name>A0AA96WZ20_9CYAN</name>
<dbReference type="Pfam" id="PF05860">
    <property type="entry name" value="TPS"/>
    <property type="match status" value="1"/>
</dbReference>
<reference evidence="2" key="1">
    <citation type="submission" date="2020-05" db="EMBL/GenBank/DDBJ databases">
        <authorList>
            <person name="Zhu T."/>
            <person name="Keshari N."/>
            <person name="Lu X."/>
        </authorList>
    </citation>
    <scope>NUCLEOTIDE SEQUENCE</scope>
    <source>
        <strain evidence="2">NK1-12</strain>
    </source>
</reference>
<dbReference type="SUPFAM" id="SSF51126">
    <property type="entry name" value="Pectin lyase-like"/>
    <property type="match status" value="7"/>
</dbReference>
<feature type="domain" description="Filamentous haemagglutinin FhaB/tRNA nuclease CdiA-like TPS" evidence="1">
    <location>
        <begin position="45"/>
        <end position="154"/>
    </location>
</feature>